<dbReference type="OrthoDB" id="9816539at2"/>
<proteinExistence type="predicted"/>
<name>A0A0T9RFH1_9GAMM</name>
<evidence type="ECO:0000313" key="2">
    <source>
        <dbReference type="EMBL" id="CNI60479.1"/>
    </source>
</evidence>
<keyword evidence="4" id="KW-1185">Reference proteome</keyword>
<dbReference type="EMBL" id="CWJL01000067">
    <property type="protein sequence ID" value="CRY69573.1"/>
    <property type="molecule type" value="Genomic_DNA"/>
</dbReference>
<dbReference type="InterPro" id="IPR012912">
    <property type="entry name" value="Plasmid_pRiA4b_Orf3-like"/>
</dbReference>
<dbReference type="EMBL" id="CQAZ01000076">
    <property type="protein sequence ID" value="CNI60479.1"/>
    <property type="molecule type" value="Genomic_DNA"/>
</dbReference>
<gene>
    <name evidence="2" type="ORF">ERS008529_04478</name>
    <name evidence="3" type="ORF">ERS137968_04725</name>
</gene>
<reference evidence="3 4" key="3">
    <citation type="submission" date="2015-03" db="EMBL/GenBank/DDBJ databases">
        <authorList>
            <consortium name="Pathogen Informatics"/>
            <person name="Murphy D."/>
        </authorList>
    </citation>
    <scope>NUCLEOTIDE SEQUENCE [LARGE SCALE GENOMIC DNA]</scope>
    <source>
        <strain evidence="3">Type strain: CIP110230</strain>
        <strain evidence="4">type strain: CIP110230</strain>
    </source>
</reference>
<feature type="domain" description="Plasmid pRiA4b Orf3-like" evidence="1">
    <location>
        <begin position="2"/>
        <end position="122"/>
    </location>
</feature>
<dbReference type="InterPro" id="IPR024047">
    <property type="entry name" value="MM3350-like_sf"/>
</dbReference>
<dbReference type="RefSeq" id="WP_072086382.1">
    <property type="nucleotide sequence ID" value="NZ_CAWMMU010000067.1"/>
</dbReference>
<dbReference type="Gene3D" id="3.10.290.30">
    <property type="entry name" value="MM3350-like"/>
    <property type="match status" value="1"/>
</dbReference>
<evidence type="ECO:0000313" key="4">
    <source>
        <dbReference type="Proteomes" id="UP000044625"/>
    </source>
</evidence>
<protein>
    <submittedName>
        <fullName evidence="2">Plasmid pRiA4b ORF-3-like protein</fullName>
    </submittedName>
</protein>
<evidence type="ECO:0000259" key="1">
    <source>
        <dbReference type="Pfam" id="PF07929"/>
    </source>
</evidence>
<sequence>MKIYVIKIAVRGVSPMVWRRLRIAADTSLAALHFIFQIVQGWGDDYLHQFHIHGKDFGISYEGGIGFPDNPFRLVIDDFAFDAGDRFTYEYNFFGHWVHDIRVEVIHEDSMLRTPFCMSGHGMLGFRAHFPEKCHPMSKKH</sequence>
<dbReference type="PANTHER" id="PTHR41878:SF1">
    <property type="entry name" value="TNPR PROTEIN"/>
    <property type="match status" value="1"/>
</dbReference>
<accession>A0A0T9RFH1</accession>
<evidence type="ECO:0000313" key="3">
    <source>
        <dbReference type="EMBL" id="CRY69573.1"/>
    </source>
</evidence>
<dbReference type="Proteomes" id="UP000045840">
    <property type="component" value="Unassembled WGS sequence"/>
</dbReference>
<evidence type="ECO:0000313" key="5">
    <source>
        <dbReference type="Proteomes" id="UP000045840"/>
    </source>
</evidence>
<organism evidence="2 5">
    <name type="scientific">Yersinia pekkanenii</name>
    <dbReference type="NCBI Taxonomy" id="1288385"/>
    <lineage>
        <taxon>Bacteria</taxon>
        <taxon>Pseudomonadati</taxon>
        <taxon>Pseudomonadota</taxon>
        <taxon>Gammaproteobacteria</taxon>
        <taxon>Enterobacterales</taxon>
        <taxon>Yersiniaceae</taxon>
        <taxon>Yersinia</taxon>
    </lineage>
</organism>
<reference evidence="5" key="1">
    <citation type="submission" date="2015-03" db="EMBL/GenBank/DDBJ databases">
        <authorList>
            <consortium name="Pathogen Informatics"/>
        </authorList>
    </citation>
    <scope>NUCLEOTIDE SEQUENCE [LARGE SCALE GENOMIC DNA]</scope>
    <source>
        <strain evidence="5">A125KOH2</strain>
    </source>
</reference>
<dbReference type="PANTHER" id="PTHR41878">
    <property type="entry name" value="LEXA REPRESSOR-RELATED"/>
    <property type="match status" value="1"/>
</dbReference>
<dbReference type="Proteomes" id="UP000044625">
    <property type="component" value="Unassembled WGS sequence"/>
</dbReference>
<dbReference type="AlphaFoldDB" id="A0A0T9RFH1"/>
<dbReference type="STRING" id="1288385.ERS137968_04725"/>
<dbReference type="Pfam" id="PF07929">
    <property type="entry name" value="PRiA4_ORF3"/>
    <property type="match status" value="1"/>
</dbReference>
<dbReference type="SUPFAM" id="SSF159941">
    <property type="entry name" value="MM3350-like"/>
    <property type="match status" value="1"/>
</dbReference>
<reference evidence="2" key="2">
    <citation type="submission" date="2015-03" db="EMBL/GenBank/DDBJ databases">
        <authorList>
            <person name="Murphy D."/>
        </authorList>
    </citation>
    <scope>NUCLEOTIDE SEQUENCE [LARGE SCALE GENOMIC DNA]</scope>
    <source>
        <strain evidence="2">A125KOH2</strain>
    </source>
</reference>